<comment type="caution">
    <text evidence="1">The sequence shown here is derived from an EMBL/GenBank/DDBJ whole genome shotgun (WGS) entry which is preliminary data.</text>
</comment>
<name>A0ACC1SYZ9_9HYPO</name>
<proteinExistence type="predicted"/>
<protein>
    <submittedName>
        <fullName evidence="1">Uncharacterized protein</fullName>
    </submittedName>
</protein>
<sequence length="91" mass="9652">MDLAEKKLAVALLHAFLANISLSSNLDQLVCAAGAVYVEPASLRELRTRNLVDSVPKSPVALEAEKLVDDSLAHYAGSSVGVVLGMVFDRT</sequence>
<dbReference type="EMBL" id="JANRMS010000028">
    <property type="protein sequence ID" value="KAJ3549235.1"/>
    <property type="molecule type" value="Genomic_DNA"/>
</dbReference>
<accession>A0ACC1SYZ9</accession>
<gene>
    <name evidence="1" type="ORF">NM208_g612</name>
</gene>
<keyword evidence="2" id="KW-1185">Reference proteome</keyword>
<evidence type="ECO:0000313" key="2">
    <source>
        <dbReference type="Proteomes" id="UP001148629"/>
    </source>
</evidence>
<evidence type="ECO:0000313" key="1">
    <source>
        <dbReference type="EMBL" id="KAJ3549235.1"/>
    </source>
</evidence>
<dbReference type="Proteomes" id="UP001148629">
    <property type="component" value="Unassembled WGS sequence"/>
</dbReference>
<reference evidence="1" key="1">
    <citation type="submission" date="2022-08" db="EMBL/GenBank/DDBJ databases">
        <title>Genome Sequence of Fusarium decemcellulare.</title>
        <authorList>
            <person name="Buettner E."/>
        </authorList>
    </citation>
    <scope>NUCLEOTIDE SEQUENCE</scope>
    <source>
        <strain evidence="1">Babe19</strain>
    </source>
</reference>
<organism evidence="1 2">
    <name type="scientific">Fusarium decemcellulare</name>
    <dbReference type="NCBI Taxonomy" id="57161"/>
    <lineage>
        <taxon>Eukaryota</taxon>
        <taxon>Fungi</taxon>
        <taxon>Dikarya</taxon>
        <taxon>Ascomycota</taxon>
        <taxon>Pezizomycotina</taxon>
        <taxon>Sordariomycetes</taxon>
        <taxon>Hypocreomycetidae</taxon>
        <taxon>Hypocreales</taxon>
        <taxon>Nectriaceae</taxon>
        <taxon>Fusarium</taxon>
        <taxon>Fusarium decemcellulare species complex</taxon>
    </lineage>
</organism>